<dbReference type="Gene3D" id="3.10.490.20">
    <property type="match status" value="1"/>
</dbReference>
<dbReference type="GO" id="GO:0008569">
    <property type="term" value="F:minus-end-directed microtubule motor activity"/>
    <property type="evidence" value="ECO:0007669"/>
    <property type="project" value="InterPro"/>
</dbReference>
<evidence type="ECO:0000259" key="14">
    <source>
        <dbReference type="Pfam" id="PF12781"/>
    </source>
</evidence>
<dbReference type="Proteomes" id="UP001174909">
    <property type="component" value="Unassembled WGS sequence"/>
</dbReference>
<dbReference type="InterPro" id="IPR027417">
    <property type="entry name" value="P-loop_NTPase"/>
</dbReference>
<dbReference type="GO" id="GO:0030286">
    <property type="term" value="C:dynein complex"/>
    <property type="evidence" value="ECO:0007669"/>
    <property type="project" value="UniProtKB-KW"/>
</dbReference>
<dbReference type="InterPro" id="IPR042219">
    <property type="entry name" value="AAA_lid_11_sf"/>
</dbReference>
<dbReference type="InterPro" id="IPR041658">
    <property type="entry name" value="AAA_lid_11"/>
</dbReference>
<evidence type="ECO:0000256" key="8">
    <source>
        <dbReference type="ARBA" id="ARBA00023054"/>
    </source>
</evidence>
<dbReference type="FunFam" id="3.10.490.20:FF:000001">
    <property type="entry name" value="dynein heavy chain 7, axonemal"/>
    <property type="match status" value="1"/>
</dbReference>
<evidence type="ECO:0000259" key="16">
    <source>
        <dbReference type="Pfam" id="PF18199"/>
    </source>
</evidence>
<dbReference type="PANTHER" id="PTHR22878:SF66">
    <property type="entry name" value="DYNEIN AXONEMAL HEAVY CHAIN 7"/>
    <property type="match status" value="1"/>
</dbReference>
<comment type="caution">
    <text evidence="17">The sequence shown here is derived from an EMBL/GenBank/DDBJ whole genome shotgun (WGS) entry which is preliminary data.</text>
</comment>
<keyword evidence="7" id="KW-0243">Dynein</keyword>
<evidence type="ECO:0000256" key="12">
    <source>
        <dbReference type="ARBA" id="ARBA00023273"/>
    </source>
</evidence>
<dbReference type="PANTHER" id="PTHR22878">
    <property type="entry name" value="DYNEIN HEAVY CHAIN 6, AXONEMAL-LIKE-RELATED"/>
    <property type="match status" value="1"/>
</dbReference>
<dbReference type="EMBL" id="CASHTH010001416">
    <property type="protein sequence ID" value="CAI8015050.1"/>
    <property type="molecule type" value="Genomic_DNA"/>
</dbReference>
<dbReference type="Pfam" id="PF12781">
    <property type="entry name" value="AAA_9"/>
    <property type="match status" value="1"/>
</dbReference>
<proteinExistence type="inferred from homology"/>
<dbReference type="GO" id="GO:0007018">
    <property type="term" value="P:microtubule-based movement"/>
    <property type="evidence" value="ECO:0007669"/>
    <property type="project" value="InterPro"/>
</dbReference>
<dbReference type="Pfam" id="PF18198">
    <property type="entry name" value="AAA_lid_11"/>
    <property type="match status" value="1"/>
</dbReference>
<dbReference type="FunFam" id="1.20.1270.280:FF:000001">
    <property type="entry name" value="dynein heavy chain 7, axonemal"/>
    <property type="match status" value="1"/>
</dbReference>
<comment type="similarity">
    <text evidence="2">Belongs to the dynein heavy chain family.</text>
</comment>
<evidence type="ECO:0000256" key="2">
    <source>
        <dbReference type="ARBA" id="ARBA00008887"/>
    </source>
</evidence>
<comment type="subcellular location">
    <subcellularLocation>
        <location evidence="1">Cytoplasm</location>
        <location evidence="1">Cytoskeleton</location>
        <location evidence="1">Cilium axoneme</location>
    </subcellularLocation>
</comment>
<gene>
    <name evidence="17" type="ORF">GBAR_LOCUS9371</name>
</gene>
<dbReference type="GO" id="GO:0005930">
    <property type="term" value="C:axoneme"/>
    <property type="evidence" value="ECO:0007669"/>
    <property type="project" value="UniProtKB-SubCell"/>
</dbReference>
<keyword evidence="6" id="KW-0067">ATP-binding</keyword>
<evidence type="ECO:0000256" key="9">
    <source>
        <dbReference type="ARBA" id="ARBA00023069"/>
    </source>
</evidence>
<dbReference type="InterPro" id="IPR035706">
    <property type="entry name" value="AAA_9"/>
</dbReference>
<keyword evidence="3" id="KW-0963">Cytoplasm</keyword>
<reference evidence="17" key="1">
    <citation type="submission" date="2023-03" db="EMBL/GenBank/DDBJ databases">
        <authorList>
            <person name="Steffen K."/>
            <person name="Cardenas P."/>
        </authorList>
    </citation>
    <scope>NUCLEOTIDE SEQUENCE</scope>
</reference>
<keyword evidence="4" id="KW-0493">Microtubule</keyword>
<dbReference type="Gene3D" id="1.20.1270.280">
    <property type="match status" value="1"/>
</dbReference>
<dbReference type="AlphaFoldDB" id="A0AA35RNX4"/>
<keyword evidence="10" id="KW-0505">Motor protein</keyword>
<name>A0AA35RNX4_GEOBA</name>
<feature type="domain" description="Dynein heavy chain ATP-binding dynein motor region" evidence="14">
    <location>
        <begin position="8"/>
        <end position="48"/>
    </location>
</feature>
<dbReference type="Pfam" id="PF03028">
    <property type="entry name" value="Dynein_heavy"/>
    <property type="match status" value="1"/>
</dbReference>
<dbReference type="Gene3D" id="1.10.8.720">
    <property type="entry name" value="Region D6 of dynein motor"/>
    <property type="match status" value="1"/>
</dbReference>
<dbReference type="Gene3D" id="1.10.8.1220">
    <property type="match status" value="1"/>
</dbReference>
<dbReference type="InterPro" id="IPR041228">
    <property type="entry name" value="Dynein_C"/>
</dbReference>
<dbReference type="GO" id="GO:0005874">
    <property type="term" value="C:microtubule"/>
    <property type="evidence" value="ECO:0007669"/>
    <property type="project" value="UniProtKB-KW"/>
</dbReference>
<evidence type="ECO:0000313" key="18">
    <source>
        <dbReference type="Proteomes" id="UP001174909"/>
    </source>
</evidence>
<keyword evidence="18" id="KW-1185">Reference proteome</keyword>
<keyword evidence="9" id="KW-0969">Cilium</keyword>
<dbReference type="GO" id="GO:0005524">
    <property type="term" value="F:ATP binding"/>
    <property type="evidence" value="ECO:0007669"/>
    <property type="project" value="UniProtKB-KW"/>
</dbReference>
<evidence type="ECO:0000256" key="6">
    <source>
        <dbReference type="ARBA" id="ARBA00022840"/>
    </source>
</evidence>
<dbReference type="Gene3D" id="6.10.140.1060">
    <property type="match status" value="1"/>
</dbReference>
<sequence length="888" mass="101141">SSTLLWLRQLKEIEDKILEVLSSSEGNILEDETAIEVLSSSKTLANEISEKQAVAEATEVKIDEARLGYKPIAIHSSILFFSITDLANIEPMYQYSLTWFVNLFVNSIDNAEKSDNLQARLEILKTHFTYSLYCNVCRSLFEKDKLLFSFLLCVNLLKHVHELEEPEWRFLLTGGVGLDNPHRNPASWLPHKSWDELCRLDDLEKFKGIRVTFGGMVKEWKEYYDSVDPQTHALPKQWDKLGMFQKMIVLRCLRPDKMVPAVQDFVVGKLKKRYIEPPPFNLPKAFADSHCCAPLIFVLSPGGDPMAALLKFADDQGFGGAKLSTLSLGQGQGPIAIKMLQSAQKDGTWVVLQNCHLAVSWMPTLEKICEEFNPDTTHPDFRVWLTSYPSPHFPISVLQNGVKMTNEPPKGLKANIIRSYMNDPISDEEFFGACSKPKEWKKLLFGLCFFHALVQERRKFGPLGWNIAYEFNETDLRISVRQLQMFLNEYEQVPFAAVSYLTGQCNYGGRVTDDWDRRTLVCVLEKFYCPEILRSSYTFSTSGTYYCPPDGDHNSYVEYVSSLPIIPHPEVFGMHANADITKDQQETNLLFESILLTQARTTSSEGKSDDEVLEEVAADILNKLPQDFDTEEALRKYPTTYTQSMNTVLVQEMVRFNRLTDVVRSSLSNVRKAIKGLVVMSSELEEVADSILKGKIPGLWKKKSYPSLKPLGSYVNDLLARLKFLNDWFDVGPPSVFWISGFFFTQAFLTGAQQNFARKYRIPIDLLGFDYGVLEDKDYKTPPEDGVYVKGLFLDGARWDRKTKLLGESHPKILTDAMPVMWLKPCKRDDIPQRPSYIIPLYKTSDRRGTLSTTGHSTNFVVGMKLPSDQPSEHWIQRGVALLCQLDN</sequence>
<accession>A0AA35RNX4</accession>
<dbReference type="Pfam" id="PF18199">
    <property type="entry name" value="Dynein_C"/>
    <property type="match status" value="1"/>
</dbReference>
<dbReference type="InterPro" id="IPR026983">
    <property type="entry name" value="DHC"/>
</dbReference>
<evidence type="ECO:0000256" key="7">
    <source>
        <dbReference type="ARBA" id="ARBA00023017"/>
    </source>
</evidence>
<feature type="domain" description="Dynein heavy chain AAA lid" evidence="15">
    <location>
        <begin position="440"/>
        <end position="578"/>
    </location>
</feature>
<evidence type="ECO:0000256" key="10">
    <source>
        <dbReference type="ARBA" id="ARBA00023175"/>
    </source>
</evidence>
<feature type="non-terminal residue" evidence="17">
    <location>
        <position position="1"/>
    </location>
</feature>
<evidence type="ECO:0000256" key="4">
    <source>
        <dbReference type="ARBA" id="ARBA00022701"/>
    </source>
</evidence>
<organism evidence="17 18">
    <name type="scientific">Geodia barretti</name>
    <name type="common">Barrett's horny sponge</name>
    <dbReference type="NCBI Taxonomy" id="519541"/>
    <lineage>
        <taxon>Eukaryota</taxon>
        <taxon>Metazoa</taxon>
        <taxon>Porifera</taxon>
        <taxon>Demospongiae</taxon>
        <taxon>Heteroscleromorpha</taxon>
        <taxon>Tetractinellida</taxon>
        <taxon>Astrophorina</taxon>
        <taxon>Geodiidae</taxon>
        <taxon>Geodia</taxon>
    </lineage>
</organism>
<evidence type="ECO:0000256" key="5">
    <source>
        <dbReference type="ARBA" id="ARBA00022741"/>
    </source>
</evidence>
<keyword evidence="8" id="KW-0175">Coiled coil</keyword>
<evidence type="ECO:0000256" key="1">
    <source>
        <dbReference type="ARBA" id="ARBA00004430"/>
    </source>
</evidence>
<evidence type="ECO:0000256" key="11">
    <source>
        <dbReference type="ARBA" id="ARBA00023212"/>
    </source>
</evidence>
<dbReference type="GO" id="GO:0045505">
    <property type="term" value="F:dynein intermediate chain binding"/>
    <property type="evidence" value="ECO:0007669"/>
    <property type="project" value="InterPro"/>
</dbReference>
<protein>
    <submittedName>
        <fullName evidence="17">Dynein heavy chain 7, axonemal</fullName>
    </submittedName>
</protein>
<evidence type="ECO:0000256" key="3">
    <source>
        <dbReference type="ARBA" id="ARBA00022490"/>
    </source>
</evidence>
<dbReference type="FunFam" id="3.40.50.300:FF:000362">
    <property type="entry name" value="Dynein, axonemal, heavy chain 6"/>
    <property type="match status" value="1"/>
</dbReference>
<dbReference type="Gene3D" id="3.40.50.300">
    <property type="entry name" value="P-loop containing nucleotide triphosphate hydrolases"/>
    <property type="match status" value="1"/>
</dbReference>
<dbReference type="InterPro" id="IPR043160">
    <property type="entry name" value="Dynein_C_barrel"/>
</dbReference>
<evidence type="ECO:0000313" key="17">
    <source>
        <dbReference type="EMBL" id="CAI8015050.1"/>
    </source>
</evidence>
<keyword evidence="5" id="KW-0547">Nucleotide-binding</keyword>
<evidence type="ECO:0000259" key="13">
    <source>
        <dbReference type="Pfam" id="PF03028"/>
    </source>
</evidence>
<keyword evidence="12" id="KW-0966">Cell projection</keyword>
<keyword evidence="11" id="KW-0206">Cytoskeleton</keyword>
<dbReference type="FunFam" id="1.10.8.720:FF:000001">
    <property type="entry name" value="dynein heavy chain 7, axonemal"/>
    <property type="match status" value="1"/>
</dbReference>
<feature type="domain" description="Dynein heavy chain region D6 P-loop" evidence="13">
    <location>
        <begin position="291"/>
        <end position="405"/>
    </location>
</feature>
<feature type="domain" description="Dynein heavy chain C-terminal" evidence="16">
    <location>
        <begin position="584"/>
        <end position="884"/>
    </location>
</feature>
<dbReference type="FunFam" id="1.10.8.1220:FF:000001">
    <property type="entry name" value="Dynein axonemal heavy chain 5"/>
    <property type="match status" value="1"/>
</dbReference>
<dbReference type="GO" id="GO:0051959">
    <property type="term" value="F:dynein light intermediate chain binding"/>
    <property type="evidence" value="ECO:0007669"/>
    <property type="project" value="InterPro"/>
</dbReference>
<evidence type="ECO:0000259" key="15">
    <source>
        <dbReference type="Pfam" id="PF18198"/>
    </source>
</evidence>
<dbReference type="InterPro" id="IPR004273">
    <property type="entry name" value="Dynein_heavy_D6_P-loop"/>
</dbReference>